<dbReference type="EMBL" id="CM042011">
    <property type="protein sequence ID" value="KAI3764263.1"/>
    <property type="molecule type" value="Genomic_DNA"/>
</dbReference>
<gene>
    <name evidence="1" type="ORF">L2E82_14270</name>
</gene>
<comment type="caution">
    <text evidence="1">The sequence shown here is derived from an EMBL/GenBank/DDBJ whole genome shotgun (WGS) entry which is preliminary data.</text>
</comment>
<reference evidence="1 2" key="2">
    <citation type="journal article" date="2022" name="Mol. Ecol. Resour.">
        <title>The genomes of chicory, endive, great burdock and yacon provide insights into Asteraceae paleo-polyploidization history and plant inulin production.</title>
        <authorList>
            <person name="Fan W."/>
            <person name="Wang S."/>
            <person name="Wang H."/>
            <person name="Wang A."/>
            <person name="Jiang F."/>
            <person name="Liu H."/>
            <person name="Zhao H."/>
            <person name="Xu D."/>
            <person name="Zhang Y."/>
        </authorList>
    </citation>
    <scope>NUCLEOTIDE SEQUENCE [LARGE SCALE GENOMIC DNA]</scope>
    <source>
        <strain evidence="2">cv. Punajuju</strain>
        <tissue evidence="1">Leaves</tissue>
    </source>
</reference>
<dbReference type="Proteomes" id="UP001055811">
    <property type="component" value="Linkage Group LG03"/>
</dbReference>
<evidence type="ECO:0000313" key="1">
    <source>
        <dbReference type="EMBL" id="KAI3764263.1"/>
    </source>
</evidence>
<protein>
    <submittedName>
        <fullName evidence="1">Uncharacterized protein</fullName>
    </submittedName>
</protein>
<name>A0ACB9F050_CICIN</name>
<accession>A0ACB9F050</accession>
<proteinExistence type="predicted"/>
<evidence type="ECO:0000313" key="2">
    <source>
        <dbReference type="Proteomes" id="UP001055811"/>
    </source>
</evidence>
<reference evidence="2" key="1">
    <citation type="journal article" date="2022" name="Mol. Ecol. Resour.">
        <title>The genomes of chicory, endive, great burdock and yacon provide insights into Asteraceae palaeo-polyploidization history and plant inulin production.</title>
        <authorList>
            <person name="Fan W."/>
            <person name="Wang S."/>
            <person name="Wang H."/>
            <person name="Wang A."/>
            <person name="Jiang F."/>
            <person name="Liu H."/>
            <person name="Zhao H."/>
            <person name="Xu D."/>
            <person name="Zhang Y."/>
        </authorList>
    </citation>
    <scope>NUCLEOTIDE SEQUENCE [LARGE SCALE GENOMIC DNA]</scope>
    <source>
        <strain evidence="2">cv. Punajuju</strain>
    </source>
</reference>
<organism evidence="1 2">
    <name type="scientific">Cichorium intybus</name>
    <name type="common">Chicory</name>
    <dbReference type="NCBI Taxonomy" id="13427"/>
    <lineage>
        <taxon>Eukaryota</taxon>
        <taxon>Viridiplantae</taxon>
        <taxon>Streptophyta</taxon>
        <taxon>Embryophyta</taxon>
        <taxon>Tracheophyta</taxon>
        <taxon>Spermatophyta</taxon>
        <taxon>Magnoliopsida</taxon>
        <taxon>eudicotyledons</taxon>
        <taxon>Gunneridae</taxon>
        <taxon>Pentapetalae</taxon>
        <taxon>asterids</taxon>
        <taxon>campanulids</taxon>
        <taxon>Asterales</taxon>
        <taxon>Asteraceae</taxon>
        <taxon>Cichorioideae</taxon>
        <taxon>Cichorieae</taxon>
        <taxon>Cichoriinae</taxon>
        <taxon>Cichorium</taxon>
    </lineage>
</organism>
<keyword evidence="2" id="KW-1185">Reference proteome</keyword>
<sequence length="71" mass="7584">MCKEESITTEVAKGEEESAVGEAAAGEDGGYENGGEGVREERSCLYFFGVRLLLTAPLFPRAPLIISATMQ</sequence>